<dbReference type="Proteomes" id="UP000824120">
    <property type="component" value="Chromosome 7"/>
</dbReference>
<dbReference type="OrthoDB" id="1938625at2759"/>
<name>A0A9J5Y2K5_SOLCO</name>
<organism evidence="1 2">
    <name type="scientific">Solanum commersonii</name>
    <name type="common">Commerson's wild potato</name>
    <name type="synonym">Commerson's nightshade</name>
    <dbReference type="NCBI Taxonomy" id="4109"/>
    <lineage>
        <taxon>Eukaryota</taxon>
        <taxon>Viridiplantae</taxon>
        <taxon>Streptophyta</taxon>
        <taxon>Embryophyta</taxon>
        <taxon>Tracheophyta</taxon>
        <taxon>Spermatophyta</taxon>
        <taxon>Magnoliopsida</taxon>
        <taxon>eudicotyledons</taxon>
        <taxon>Gunneridae</taxon>
        <taxon>Pentapetalae</taxon>
        <taxon>asterids</taxon>
        <taxon>lamiids</taxon>
        <taxon>Solanales</taxon>
        <taxon>Solanaceae</taxon>
        <taxon>Solanoideae</taxon>
        <taxon>Solaneae</taxon>
        <taxon>Solanum</taxon>
    </lineage>
</organism>
<evidence type="ECO:0000313" key="1">
    <source>
        <dbReference type="EMBL" id="KAG5593768.1"/>
    </source>
</evidence>
<protein>
    <submittedName>
        <fullName evidence="1">Uncharacterized protein</fullName>
    </submittedName>
</protein>
<gene>
    <name evidence="1" type="ORF">H5410_035000</name>
</gene>
<dbReference type="PANTHER" id="PTHR33116:SF85">
    <property type="entry name" value="REVERSE TRANSCRIPTASE ZINC-BINDING DOMAIN-CONTAINING PROTEIN"/>
    <property type="match status" value="1"/>
</dbReference>
<comment type="caution">
    <text evidence="1">The sequence shown here is derived from an EMBL/GenBank/DDBJ whole genome shotgun (WGS) entry which is preliminary data.</text>
</comment>
<reference evidence="1 2" key="1">
    <citation type="submission" date="2020-09" db="EMBL/GenBank/DDBJ databases">
        <title>De no assembly of potato wild relative species, Solanum commersonii.</title>
        <authorList>
            <person name="Cho K."/>
        </authorList>
    </citation>
    <scope>NUCLEOTIDE SEQUENCE [LARGE SCALE GENOMIC DNA]</scope>
    <source>
        <strain evidence="1">LZ3.2</strain>
        <tissue evidence="1">Leaf</tissue>
    </source>
</reference>
<evidence type="ECO:0000313" key="2">
    <source>
        <dbReference type="Proteomes" id="UP000824120"/>
    </source>
</evidence>
<dbReference type="AlphaFoldDB" id="A0A9J5Y2K5"/>
<keyword evidence="2" id="KW-1185">Reference proteome</keyword>
<dbReference type="EMBL" id="JACXVP010000007">
    <property type="protein sequence ID" value="KAG5593768.1"/>
    <property type="molecule type" value="Genomic_DNA"/>
</dbReference>
<sequence>MTQDHYREGCSKCTTGSLPTTHLGLPPGATVGSTSIWDGVIEKFEKRLASQQMQYLSMGGRSTLINSVLTRIRRNCLWDGNQKFHRPNQSGGLGIKDLVLHN</sequence>
<proteinExistence type="predicted"/>
<dbReference type="PANTHER" id="PTHR33116">
    <property type="entry name" value="REVERSE TRANSCRIPTASE ZINC-BINDING DOMAIN-CONTAINING PROTEIN-RELATED-RELATED"/>
    <property type="match status" value="1"/>
</dbReference>
<accession>A0A9J5Y2K5</accession>